<protein>
    <submittedName>
        <fullName evidence="1">Sarcosine oxidase subunit gamma</fullName>
    </submittedName>
</protein>
<dbReference type="EMBL" id="JABUFE010000003">
    <property type="protein sequence ID" value="NSX54653.1"/>
    <property type="molecule type" value="Genomic_DNA"/>
</dbReference>
<dbReference type="Proteomes" id="UP000777935">
    <property type="component" value="Unassembled WGS sequence"/>
</dbReference>
<keyword evidence="2" id="KW-1185">Reference proteome</keyword>
<dbReference type="RefSeq" id="WP_174136882.1">
    <property type="nucleotide sequence ID" value="NZ_JABUFE010000003.1"/>
</dbReference>
<organism evidence="1 2">
    <name type="scientific">Parasulfitobacter algicola</name>
    <dbReference type="NCBI Taxonomy" id="2614809"/>
    <lineage>
        <taxon>Bacteria</taxon>
        <taxon>Pseudomonadati</taxon>
        <taxon>Pseudomonadota</taxon>
        <taxon>Alphaproteobacteria</taxon>
        <taxon>Rhodobacterales</taxon>
        <taxon>Roseobacteraceae</taxon>
        <taxon>Parasulfitobacter</taxon>
    </lineage>
</organism>
<accession>A0ABX2IWZ4</accession>
<dbReference type="SUPFAM" id="SSF103025">
    <property type="entry name" value="Folate-binding domain"/>
    <property type="match status" value="1"/>
</dbReference>
<name>A0ABX2IWZ4_9RHOB</name>
<dbReference type="InterPro" id="IPR027266">
    <property type="entry name" value="TrmE/GcvT-like"/>
</dbReference>
<comment type="caution">
    <text evidence="1">The sequence shown here is derived from an EMBL/GenBank/DDBJ whole genome shotgun (WGS) entry which is preliminary data.</text>
</comment>
<sequence>MVKLVAKAPCEGLLPFSYGTVSLSEVTYDSLTSVAPFVGKSKAVADVFKAAGTPMPAVGRATGKDGQRAIWFGRGQVLLAGLTIEGLEGLAAATDQSDAWAVVRLEGENADAILARLIPLDLDKGVFKRGHTARTQVQHMMASITRTGVQTFEIIVMRSMARTLVHELEVVMKAVAARH</sequence>
<dbReference type="Gene3D" id="3.30.1360.120">
    <property type="entry name" value="Probable tRNA modification gtpase trme, domain 1"/>
    <property type="match status" value="1"/>
</dbReference>
<proteinExistence type="predicted"/>
<gene>
    <name evidence="1" type="ORF">HRQ87_07535</name>
</gene>
<evidence type="ECO:0000313" key="2">
    <source>
        <dbReference type="Proteomes" id="UP000777935"/>
    </source>
</evidence>
<evidence type="ECO:0000313" key="1">
    <source>
        <dbReference type="EMBL" id="NSX54653.1"/>
    </source>
</evidence>
<reference evidence="1 2" key="1">
    <citation type="submission" date="2020-06" db="EMBL/GenBank/DDBJ databases">
        <title>Sulfitobacter algicola sp. nov., isolated from green algae.</title>
        <authorList>
            <person name="Wang C."/>
        </authorList>
    </citation>
    <scope>NUCLEOTIDE SEQUENCE [LARGE SCALE GENOMIC DNA]</scope>
    <source>
        <strain evidence="1 2">1151</strain>
    </source>
</reference>